<dbReference type="AlphaFoldDB" id="A0A8J7SCM8"/>
<name>A0A8J7SCM8_9RHOB</name>
<organism evidence="1 2">
    <name type="scientific">Thermohalobaculum xanthum</name>
    <dbReference type="NCBI Taxonomy" id="2753746"/>
    <lineage>
        <taxon>Bacteria</taxon>
        <taxon>Pseudomonadati</taxon>
        <taxon>Pseudomonadota</taxon>
        <taxon>Alphaproteobacteria</taxon>
        <taxon>Rhodobacterales</taxon>
        <taxon>Paracoccaceae</taxon>
        <taxon>Thermohalobaculum</taxon>
    </lineage>
</organism>
<gene>
    <name evidence="1" type="ORF">H0I76_06050</name>
</gene>
<evidence type="ECO:0000313" key="2">
    <source>
        <dbReference type="Proteomes" id="UP000655420"/>
    </source>
</evidence>
<evidence type="ECO:0000313" key="1">
    <source>
        <dbReference type="EMBL" id="MBK0398743.1"/>
    </source>
</evidence>
<keyword evidence="2" id="KW-1185">Reference proteome</keyword>
<dbReference type="Proteomes" id="UP000655420">
    <property type="component" value="Unassembled WGS sequence"/>
</dbReference>
<dbReference type="RefSeq" id="WP_200608311.1">
    <property type="nucleotide sequence ID" value="NZ_JAEHHL010000002.1"/>
</dbReference>
<reference evidence="1" key="1">
    <citation type="submission" date="2020-12" db="EMBL/GenBank/DDBJ databases">
        <title>Bacterial taxonomy.</title>
        <authorList>
            <person name="Pan X."/>
        </authorList>
    </citation>
    <scope>NUCLEOTIDE SEQUENCE</scope>
    <source>
        <strain evidence="1">M0105</strain>
    </source>
</reference>
<protein>
    <submittedName>
        <fullName evidence="1">Uncharacterized protein</fullName>
    </submittedName>
</protein>
<sequence length="370" mass="40401">MTDGDWNGSPDEYFQDLTIPRVEDDNMDTEDSIVLDLSSVDTTGYDLDAATLSYQIELEVIGDHNDPDGETLTIETIINDGESDEATLDTSVLLNDAATEGFWSGDVGPTSTGAQPEQGNLYILDSDGVEIRSTLPPGQDGGLDSFSDDTVDDIINEDAELFSEDGESASLSAVIGAEGVKTITLNLRIPEEDSPDDGVDISQTSATASLVVDFDSDKDISNMVFYFTSGDPDDGCLKLKIDEFDDFWEHVNTTADSTSTFDMMISDETLKDLFNDYFGNPLDNKYDLDGDGEWEDDWTFGGFSTKAGNNFDLEYSIDNLKKNARGEGEYIGLTSLAEDCYGKKEKVAFSIDAAYYDGTEWVGNIDDLFA</sequence>
<proteinExistence type="predicted"/>
<comment type="caution">
    <text evidence="1">The sequence shown here is derived from an EMBL/GenBank/DDBJ whole genome shotgun (WGS) entry which is preliminary data.</text>
</comment>
<accession>A0A8J7SCM8</accession>
<dbReference type="EMBL" id="JAEHHL010000002">
    <property type="protein sequence ID" value="MBK0398743.1"/>
    <property type="molecule type" value="Genomic_DNA"/>
</dbReference>